<sequence length="114" mass="12298">MATNYGDGFLNLSQAVPITGQGWHFPLPLQKSDPSTEGQKVLAFDGSVGELLVLLLCLLAHSSLASFVSSPWHYIVLGNSFREDFLQSVKASCFSNLNIQSQKLSLSVKGAVDL</sequence>
<organism evidence="1">
    <name type="scientific">Micrurus paraensis</name>
    <dbReference type="NCBI Taxonomy" id="1970185"/>
    <lineage>
        <taxon>Eukaryota</taxon>
        <taxon>Metazoa</taxon>
        <taxon>Chordata</taxon>
        <taxon>Craniata</taxon>
        <taxon>Vertebrata</taxon>
        <taxon>Euteleostomi</taxon>
        <taxon>Lepidosauria</taxon>
        <taxon>Squamata</taxon>
        <taxon>Bifurcata</taxon>
        <taxon>Unidentata</taxon>
        <taxon>Episquamata</taxon>
        <taxon>Toxicofera</taxon>
        <taxon>Serpentes</taxon>
        <taxon>Colubroidea</taxon>
        <taxon>Elapidae</taxon>
        <taxon>Elapinae</taxon>
        <taxon>Micrurus</taxon>
    </lineage>
</organism>
<accession>A0A2D4L463</accession>
<proteinExistence type="predicted"/>
<dbReference type="EMBL" id="IACL01113247">
    <property type="protein sequence ID" value="LAB15762.1"/>
    <property type="molecule type" value="Transcribed_RNA"/>
</dbReference>
<protein>
    <submittedName>
        <fullName evidence="1">Uncharacterized protein</fullName>
    </submittedName>
</protein>
<evidence type="ECO:0000313" key="1">
    <source>
        <dbReference type="EMBL" id="LAB15762.1"/>
    </source>
</evidence>
<reference evidence="1" key="1">
    <citation type="submission" date="2017-07" db="EMBL/GenBank/DDBJ databases">
        <authorList>
            <person name="Mikheyev A."/>
            <person name="Grau M."/>
        </authorList>
    </citation>
    <scope>NUCLEOTIDE SEQUENCE</scope>
    <source>
        <tissue evidence="1">Venom_gland</tissue>
    </source>
</reference>
<reference evidence="1" key="2">
    <citation type="submission" date="2017-11" db="EMBL/GenBank/DDBJ databases">
        <title>Coralsnake Venomics: Analyses of Venom Gland Transcriptomes and Proteomes of Six Brazilian Taxa.</title>
        <authorList>
            <person name="Aird S.D."/>
            <person name="Jorge da Silva N."/>
            <person name="Qiu L."/>
            <person name="Villar-Briones A."/>
            <person name="Aparecida-Saddi V."/>
            <person name="Campos-Telles M.P."/>
            <person name="Grau M."/>
            <person name="Mikheyev A.S."/>
        </authorList>
    </citation>
    <scope>NUCLEOTIDE SEQUENCE</scope>
    <source>
        <tissue evidence="1">Venom_gland</tissue>
    </source>
</reference>
<dbReference type="AlphaFoldDB" id="A0A2D4L463"/>
<name>A0A2D4L463_9SAUR</name>